<protein>
    <recommendedName>
        <fullName evidence="3">Nephrocystin 3-like N-terminal domain-containing protein</fullName>
    </recommendedName>
</protein>
<evidence type="ECO:0000256" key="1">
    <source>
        <dbReference type="ARBA" id="ARBA00022737"/>
    </source>
</evidence>
<feature type="region of interest" description="Disordered" evidence="2">
    <location>
        <begin position="28"/>
        <end position="56"/>
    </location>
</feature>
<dbReference type="InterPro" id="IPR056884">
    <property type="entry name" value="NPHP3-like_N"/>
</dbReference>
<gene>
    <name evidence="4" type="ORF">RDB_LOCUS21363</name>
</gene>
<sequence>MSSQDLSDGQEKRGMRRAIRSGVSWVKSAFGRPSSDPPTSAQAEVDNTKQMESDDTEWNQLRNSLRVLEIGVELFPPLKSAVGAFIECLAIIQTAASNREDYKELAVEFHSMANMINQYVGELGSEPKNGSIANITECIQHQLTCIRQKQQCKTVRRLVDANDDQEDLVRHYRQVERLFRQIQCDLSMRTRSDIKKQLETERREQTTLLRNMLPVDDAKYNSSYSTTIRRHRCTAKTREAIHQTLRDWTTNPKSEKIYWMNGMAGTGKTTIAYSYCEWLEVSNRLGASFFCSRISSTCRSLNQIIPTLAYQLARFSPAFRSRLCTTLNHDPDAGKLNVVQQFEKLIYQPVLDAKDAMPDSVVVVIDALDECDDNHSVRLLLEVLLKFADHLPLKVFVSSRPEPVIRDRMMSRGGSSRFIVYLHDIEQSIVEEDIKKYLTKELGSMEHPPFPGQIELLAKRSRNLFIYAATVVRYIYPDDIPVDSGARLKLMLEAVGNVRGMSDNRYEDLDFLYTTVLSAVFKSRLGNREKDQIRYVLWTVRASKNAKCRPPSSRSDL</sequence>
<dbReference type="PANTHER" id="PTHR10039:SF14">
    <property type="entry name" value="NACHT DOMAIN-CONTAINING PROTEIN"/>
    <property type="match status" value="1"/>
</dbReference>
<name>A0A8H3HLF2_9AGAM</name>
<keyword evidence="1" id="KW-0677">Repeat</keyword>
<dbReference type="SUPFAM" id="SSF52540">
    <property type="entry name" value="P-loop containing nucleoside triphosphate hydrolases"/>
    <property type="match status" value="1"/>
</dbReference>
<dbReference type="InterPro" id="IPR059179">
    <property type="entry name" value="MLKL-like_MCAfunc"/>
</dbReference>
<organism evidence="4 5">
    <name type="scientific">Rhizoctonia solani</name>
    <dbReference type="NCBI Taxonomy" id="456999"/>
    <lineage>
        <taxon>Eukaryota</taxon>
        <taxon>Fungi</taxon>
        <taxon>Dikarya</taxon>
        <taxon>Basidiomycota</taxon>
        <taxon>Agaricomycotina</taxon>
        <taxon>Agaricomycetes</taxon>
        <taxon>Cantharellales</taxon>
        <taxon>Ceratobasidiaceae</taxon>
        <taxon>Rhizoctonia</taxon>
    </lineage>
</organism>
<evidence type="ECO:0000259" key="3">
    <source>
        <dbReference type="Pfam" id="PF24883"/>
    </source>
</evidence>
<evidence type="ECO:0000313" key="5">
    <source>
        <dbReference type="Proteomes" id="UP000663827"/>
    </source>
</evidence>
<evidence type="ECO:0000313" key="4">
    <source>
        <dbReference type="EMBL" id="CAE7077777.1"/>
    </source>
</evidence>
<dbReference type="CDD" id="cd21037">
    <property type="entry name" value="MLKL_NTD"/>
    <property type="match status" value="1"/>
</dbReference>
<proteinExistence type="predicted"/>
<reference evidence="4" key="1">
    <citation type="submission" date="2021-01" db="EMBL/GenBank/DDBJ databases">
        <authorList>
            <person name="Kaushik A."/>
        </authorList>
    </citation>
    <scope>NUCLEOTIDE SEQUENCE</scope>
    <source>
        <strain evidence="4">AG5</strain>
    </source>
</reference>
<dbReference type="AlphaFoldDB" id="A0A8H3HLF2"/>
<dbReference type="Pfam" id="PF24883">
    <property type="entry name" value="NPHP3_N"/>
    <property type="match status" value="1"/>
</dbReference>
<comment type="caution">
    <text evidence="4">The sequence shown here is derived from an EMBL/GenBank/DDBJ whole genome shotgun (WGS) entry which is preliminary data.</text>
</comment>
<feature type="domain" description="Nephrocystin 3-like N-terminal" evidence="3">
    <location>
        <begin position="242"/>
        <end position="400"/>
    </location>
</feature>
<dbReference type="Proteomes" id="UP000663827">
    <property type="component" value="Unassembled WGS sequence"/>
</dbReference>
<dbReference type="PANTHER" id="PTHR10039">
    <property type="entry name" value="AMELOGENIN"/>
    <property type="match status" value="1"/>
</dbReference>
<dbReference type="Gene3D" id="3.40.50.300">
    <property type="entry name" value="P-loop containing nucleotide triphosphate hydrolases"/>
    <property type="match status" value="1"/>
</dbReference>
<dbReference type="EMBL" id="CAJNJQ010000429">
    <property type="protein sequence ID" value="CAE7077777.1"/>
    <property type="molecule type" value="Genomic_DNA"/>
</dbReference>
<evidence type="ECO:0000256" key="2">
    <source>
        <dbReference type="SAM" id="MobiDB-lite"/>
    </source>
</evidence>
<dbReference type="InterPro" id="IPR027417">
    <property type="entry name" value="P-loop_NTPase"/>
</dbReference>
<accession>A0A8H3HLF2</accession>